<protein>
    <recommendedName>
        <fullName evidence="4">BTB domain-containing protein</fullName>
    </recommendedName>
</protein>
<dbReference type="STRING" id="3914.A0A0L9T548"/>
<gene>
    <name evidence="2" type="ORF">LR48_Vigan181s001300</name>
</gene>
<evidence type="ECO:0008006" key="4">
    <source>
        <dbReference type="Google" id="ProtNLM"/>
    </source>
</evidence>
<dbReference type="EMBL" id="KQ258286">
    <property type="protein sequence ID" value="KOM25735.1"/>
    <property type="molecule type" value="Genomic_DNA"/>
</dbReference>
<dbReference type="UniPathway" id="UPA00143"/>
<accession>A0A0L9T548</accession>
<name>A0A0L9T548_PHAAN</name>
<feature type="compositionally biased region" description="Low complexity" evidence="1">
    <location>
        <begin position="8"/>
        <end position="18"/>
    </location>
</feature>
<dbReference type="PANTHER" id="PTHR31060">
    <property type="entry name" value="OSJNBA0011J08.25 PROTEIN-RELATED"/>
    <property type="match status" value="1"/>
</dbReference>
<dbReference type="GO" id="GO:0016567">
    <property type="term" value="P:protein ubiquitination"/>
    <property type="evidence" value="ECO:0007669"/>
    <property type="project" value="UniProtKB-UniPathway"/>
</dbReference>
<feature type="compositionally biased region" description="Low complexity" evidence="1">
    <location>
        <begin position="27"/>
        <end position="36"/>
    </location>
</feature>
<organism evidence="2 3">
    <name type="scientific">Phaseolus angularis</name>
    <name type="common">Azuki bean</name>
    <name type="synonym">Vigna angularis</name>
    <dbReference type="NCBI Taxonomy" id="3914"/>
    <lineage>
        <taxon>Eukaryota</taxon>
        <taxon>Viridiplantae</taxon>
        <taxon>Streptophyta</taxon>
        <taxon>Embryophyta</taxon>
        <taxon>Tracheophyta</taxon>
        <taxon>Spermatophyta</taxon>
        <taxon>Magnoliopsida</taxon>
        <taxon>eudicotyledons</taxon>
        <taxon>Gunneridae</taxon>
        <taxon>Pentapetalae</taxon>
        <taxon>rosids</taxon>
        <taxon>fabids</taxon>
        <taxon>Fabales</taxon>
        <taxon>Fabaceae</taxon>
        <taxon>Papilionoideae</taxon>
        <taxon>50 kb inversion clade</taxon>
        <taxon>NPAAA clade</taxon>
        <taxon>indigoferoid/millettioid clade</taxon>
        <taxon>Phaseoleae</taxon>
        <taxon>Vigna</taxon>
    </lineage>
</organism>
<dbReference type="Proteomes" id="UP000053144">
    <property type="component" value="Unassembled WGS sequence"/>
</dbReference>
<sequence length="162" mass="18320">MIKQGFIPYPTLSFSPSTTLPPPPSSIRPSQTQPQTHVHTQTLFDMMSEEHKFSNGKRCKVQDWLSKLLWEPALLEGGDIRLMVVGHNDLRVSMESVLAEKSRFFAEKFCCDGAMSHSVEINDCDDVEVYVEVVVLMHYEDLKARLCSMNDGVPKVLSLLSF</sequence>
<evidence type="ECO:0000313" key="3">
    <source>
        <dbReference type="Proteomes" id="UP000053144"/>
    </source>
</evidence>
<dbReference type="Gramene" id="KOM25735">
    <property type="protein sequence ID" value="KOM25735"/>
    <property type="gene ID" value="LR48_Vigan181s001300"/>
</dbReference>
<evidence type="ECO:0000313" key="2">
    <source>
        <dbReference type="EMBL" id="KOM25735.1"/>
    </source>
</evidence>
<dbReference type="AlphaFoldDB" id="A0A0L9T548"/>
<dbReference type="InterPro" id="IPR038920">
    <property type="entry name" value="At3g05675-like"/>
</dbReference>
<evidence type="ECO:0000256" key="1">
    <source>
        <dbReference type="SAM" id="MobiDB-lite"/>
    </source>
</evidence>
<dbReference type="PANTHER" id="PTHR31060:SF32">
    <property type="entry name" value="BTB_POZ DOMAIN PLANT PROTEIN"/>
    <property type="match status" value="1"/>
</dbReference>
<reference evidence="3" key="1">
    <citation type="journal article" date="2015" name="Proc. Natl. Acad. Sci. U.S.A.">
        <title>Genome sequencing of adzuki bean (Vigna angularis) provides insight into high starch and low fat accumulation and domestication.</title>
        <authorList>
            <person name="Yang K."/>
            <person name="Tian Z."/>
            <person name="Chen C."/>
            <person name="Luo L."/>
            <person name="Zhao B."/>
            <person name="Wang Z."/>
            <person name="Yu L."/>
            <person name="Li Y."/>
            <person name="Sun Y."/>
            <person name="Li W."/>
            <person name="Chen Y."/>
            <person name="Li Y."/>
            <person name="Zhang Y."/>
            <person name="Ai D."/>
            <person name="Zhao J."/>
            <person name="Shang C."/>
            <person name="Ma Y."/>
            <person name="Wu B."/>
            <person name="Wang M."/>
            <person name="Gao L."/>
            <person name="Sun D."/>
            <person name="Zhang P."/>
            <person name="Guo F."/>
            <person name="Wang W."/>
            <person name="Li Y."/>
            <person name="Wang J."/>
            <person name="Varshney R.K."/>
            <person name="Wang J."/>
            <person name="Ling H.Q."/>
            <person name="Wan P."/>
        </authorList>
    </citation>
    <scope>NUCLEOTIDE SEQUENCE</scope>
    <source>
        <strain evidence="3">cv. Jingnong 6</strain>
    </source>
</reference>
<proteinExistence type="predicted"/>
<feature type="region of interest" description="Disordered" evidence="1">
    <location>
        <begin position="1"/>
        <end position="36"/>
    </location>
</feature>